<dbReference type="GO" id="GO:0045892">
    <property type="term" value="P:negative regulation of DNA-templated transcription"/>
    <property type="evidence" value="ECO:0007669"/>
    <property type="project" value="InterPro"/>
</dbReference>
<dbReference type="SUPFAM" id="SSF46785">
    <property type="entry name" value="Winged helix' DNA-binding domain"/>
    <property type="match status" value="1"/>
</dbReference>
<dbReference type="InterPro" id="IPR003781">
    <property type="entry name" value="CoA-bd"/>
</dbReference>
<dbReference type="GO" id="GO:0051775">
    <property type="term" value="P:response to redox state"/>
    <property type="evidence" value="ECO:0007669"/>
    <property type="project" value="InterPro"/>
</dbReference>
<sequence>IRRLSLYLRNLEDLQREGLATVSSEEMSGRSGTTAAQVRKDLSLFGSFGKRGLGYQVSELAERIRKILGLDRRWRLGLIGVGRIGSALVEYDGFGQRGYDLVAIFDSAASKVGEIRGGLTVLHVDEFEVAAREENIEIVILSIPLEAVSSVMDRVSRAGVTGILSFAPTKLEVPEGAAVKYVNMVMELEALSFALSQQEEKA</sequence>
<gene>
    <name evidence="8" type="ORF">METZ01_LOCUS318795</name>
</gene>
<keyword evidence="6" id="KW-0804">Transcription</keyword>
<dbReference type="AlphaFoldDB" id="A0A382P274"/>
<dbReference type="Pfam" id="PF02629">
    <property type="entry name" value="CoA_binding"/>
    <property type="match status" value="1"/>
</dbReference>
<evidence type="ECO:0000256" key="1">
    <source>
        <dbReference type="ARBA" id="ARBA00022490"/>
    </source>
</evidence>
<evidence type="ECO:0000313" key="8">
    <source>
        <dbReference type="EMBL" id="SVC65941.1"/>
    </source>
</evidence>
<dbReference type="InterPro" id="IPR022876">
    <property type="entry name" value="Tscrpt_rep_Rex"/>
</dbReference>
<proteinExistence type="inferred from homology"/>
<evidence type="ECO:0000259" key="7">
    <source>
        <dbReference type="SMART" id="SM00881"/>
    </source>
</evidence>
<dbReference type="InterPro" id="IPR009718">
    <property type="entry name" value="Rex_DNA-bd_C_dom"/>
</dbReference>
<dbReference type="NCBIfam" id="NF003994">
    <property type="entry name" value="PRK05472.2-3"/>
    <property type="match status" value="1"/>
</dbReference>
<feature type="non-terminal residue" evidence="8">
    <location>
        <position position="1"/>
    </location>
</feature>
<evidence type="ECO:0000256" key="4">
    <source>
        <dbReference type="ARBA" id="ARBA00023027"/>
    </source>
</evidence>
<organism evidence="8">
    <name type="scientific">marine metagenome</name>
    <dbReference type="NCBI Taxonomy" id="408172"/>
    <lineage>
        <taxon>unclassified sequences</taxon>
        <taxon>metagenomes</taxon>
        <taxon>ecological metagenomes</taxon>
    </lineage>
</organism>
<dbReference type="InterPro" id="IPR036390">
    <property type="entry name" value="WH_DNA-bd_sf"/>
</dbReference>
<dbReference type="EMBL" id="UINC01103505">
    <property type="protein sequence ID" value="SVC65941.1"/>
    <property type="molecule type" value="Genomic_DNA"/>
</dbReference>
<protein>
    <recommendedName>
        <fullName evidence="7">CoA-binding domain-containing protein</fullName>
    </recommendedName>
</protein>
<feature type="domain" description="CoA-binding" evidence="7">
    <location>
        <begin position="69"/>
        <end position="170"/>
    </location>
</feature>
<keyword evidence="5" id="KW-0238">DNA-binding</keyword>
<dbReference type="PANTHER" id="PTHR35786">
    <property type="entry name" value="REDOX-SENSING TRANSCRIPTIONAL REPRESSOR REX"/>
    <property type="match status" value="1"/>
</dbReference>
<dbReference type="InterPro" id="IPR036291">
    <property type="entry name" value="NAD(P)-bd_dom_sf"/>
</dbReference>
<dbReference type="Pfam" id="PF06971">
    <property type="entry name" value="Put_DNA-bind_N"/>
    <property type="match status" value="1"/>
</dbReference>
<dbReference type="Gene3D" id="1.10.10.10">
    <property type="entry name" value="Winged helix-like DNA-binding domain superfamily/Winged helix DNA-binding domain"/>
    <property type="match status" value="1"/>
</dbReference>
<dbReference type="NCBIfam" id="NF003993">
    <property type="entry name" value="PRK05472.2-2"/>
    <property type="match status" value="1"/>
</dbReference>
<dbReference type="SUPFAM" id="SSF51735">
    <property type="entry name" value="NAD(P)-binding Rossmann-fold domains"/>
    <property type="match status" value="1"/>
</dbReference>
<dbReference type="GO" id="GO:0003677">
    <property type="term" value="F:DNA binding"/>
    <property type="evidence" value="ECO:0007669"/>
    <property type="project" value="UniProtKB-KW"/>
</dbReference>
<dbReference type="PANTHER" id="PTHR35786:SF1">
    <property type="entry name" value="REDOX-SENSING TRANSCRIPTIONAL REPRESSOR REX 1"/>
    <property type="match status" value="1"/>
</dbReference>
<dbReference type="NCBIfam" id="NF003995">
    <property type="entry name" value="PRK05472.2-4"/>
    <property type="match status" value="1"/>
</dbReference>
<dbReference type="InterPro" id="IPR058236">
    <property type="entry name" value="Rex_actinobacterial-type"/>
</dbReference>
<dbReference type="InterPro" id="IPR036388">
    <property type="entry name" value="WH-like_DNA-bd_sf"/>
</dbReference>
<keyword evidence="3" id="KW-0805">Transcription regulation</keyword>
<name>A0A382P274_9ZZZZ</name>
<evidence type="ECO:0000256" key="2">
    <source>
        <dbReference type="ARBA" id="ARBA00022491"/>
    </source>
</evidence>
<reference evidence="8" key="1">
    <citation type="submission" date="2018-05" db="EMBL/GenBank/DDBJ databases">
        <authorList>
            <person name="Lanie J.A."/>
            <person name="Ng W.-L."/>
            <person name="Kazmierczak K.M."/>
            <person name="Andrzejewski T.M."/>
            <person name="Davidsen T.M."/>
            <person name="Wayne K.J."/>
            <person name="Tettelin H."/>
            <person name="Glass J.I."/>
            <person name="Rusch D."/>
            <person name="Podicherti R."/>
            <person name="Tsui H.-C.T."/>
            <person name="Winkler M.E."/>
        </authorList>
    </citation>
    <scope>NUCLEOTIDE SEQUENCE</scope>
</reference>
<dbReference type="Gene3D" id="3.40.50.720">
    <property type="entry name" value="NAD(P)-binding Rossmann-like Domain"/>
    <property type="match status" value="1"/>
</dbReference>
<evidence type="ECO:0000256" key="3">
    <source>
        <dbReference type="ARBA" id="ARBA00023015"/>
    </source>
</evidence>
<evidence type="ECO:0000256" key="5">
    <source>
        <dbReference type="ARBA" id="ARBA00023125"/>
    </source>
</evidence>
<dbReference type="HAMAP" id="MF_01131">
    <property type="entry name" value="Rex"/>
    <property type="match status" value="1"/>
</dbReference>
<accession>A0A382P274</accession>
<keyword evidence="4" id="KW-0520">NAD</keyword>
<keyword evidence="2" id="KW-0678">Repressor</keyword>
<evidence type="ECO:0000256" key="6">
    <source>
        <dbReference type="ARBA" id="ARBA00023163"/>
    </source>
</evidence>
<dbReference type="SMART" id="SM00881">
    <property type="entry name" value="CoA_binding"/>
    <property type="match status" value="1"/>
</dbReference>
<keyword evidence="1" id="KW-0963">Cytoplasm</keyword>
<dbReference type="NCBIfam" id="NF003996">
    <property type="entry name" value="PRK05472.2-5"/>
    <property type="match status" value="1"/>
</dbReference>